<keyword evidence="5" id="KW-1185">Reference proteome</keyword>
<dbReference type="InterPro" id="IPR042208">
    <property type="entry name" value="D-ser_dehydrat-like_sf"/>
</dbReference>
<evidence type="ECO:0000313" key="5">
    <source>
        <dbReference type="Proteomes" id="UP000002432"/>
    </source>
</evidence>
<evidence type="ECO:0000256" key="2">
    <source>
        <dbReference type="ARBA" id="ARBA00023239"/>
    </source>
</evidence>
<feature type="domain" description="D-serine dehydratase-like" evidence="3">
    <location>
        <begin position="275"/>
        <end position="365"/>
    </location>
</feature>
<evidence type="ECO:0000259" key="3">
    <source>
        <dbReference type="SMART" id="SM01119"/>
    </source>
</evidence>
<reference evidence="4 5" key="1">
    <citation type="journal article" date="2009" name="Appl. Environ. Microbiol.">
        <title>Three genomes from the phylum Acidobacteria provide insight into the lifestyles of these microorganisms in soils.</title>
        <authorList>
            <person name="Ward N.L."/>
            <person name="Challacombe J.F."/>
            <person name="Janssen P.H."/>
            <person name="Henrissat B."/>
            <person name="Coutinho P.M."/>
            <person name="Wu M."/>
            <person name="Xie G."/>
            <person name="Haft D.H."/>
            <person name="Sait M."/>
            <person name="Badger J."/>
            <person name="Barabote R.D."/>
            <person name="Bradley B."/>
            <person name="Brettin T.S."/>
            <person name="Brinkac L.M."/>
            <person name="Bruce D."/>
            <person name="Creasy T."/>
            <person name="Daugherty S.C."/>
            <person name="Davidsen T.M."/>
            <person name="DeBoy R.T."/>
            <person name="Detter J.C."/>
            <person name="Dodson R.J."/>
            <person name="Durkin A.S."/>
            <person name="Ganapathy A."/>
            <person name="Gwinn-Giglio M."/>
            <person name="Han C.S."/>
            <person name="Khouri H."/>
            <person name="Kiss H."/>
            <person name="Kothari S.P."/>
            <person name="Madupu R."/>
            <person name="Nelson K.E."/>
            <person name="Nelson W.C."/>
            <person name="Paulsen I."/>
            <person name="Penn K."/>
            <person name="Ren Q."/>
            <person name="Rosovitz M.J."/>
            <person name="Selengut J.D."/>
            <person name="Shrivastava S."/>
            <person name="Sullivan S.A."/>
            <person name="Tapia R."/>
            <person name="Thompson L.S."/>
            <person name="Watkins K.L."/>
            <person name="Yang Q."/>
            <person name="Yu C."/>
            <person name="Zafar N."/>
            <person name="Zhou L."/>
            <person name="Kuske C.R."/>
        </authorList>
    </citation>
    <scope>NUCLEOTIDE SEQUENCE [LARGE SCALE GENOMIC DNA]</scope>
    <source>
        <strain evidence="4 5">Ellin345</strain>
    </source>
</reference>
<dbReference type="GO" id="GO:0036088">
    <property type="term" value="P:D-serine catabolic process"/>
    <property type="evidence" value="ECO:0007669"/>
    <property type="project" value="TreeGrafter"/>
</dbReference>
<dbReference type="Gene3D" id="2.40.37.20">
    <property type="entry name" value="D-serine dehydratase-like domain"/>
    <property type="match status" value="1"/>
</dbReference>
<dbReference type="CDD" id="cd06821">
    <property type="entry name" value="PLPDE_III_D-TA"/>
    <property type="match status" value="1"/>
</dbReference>
<dbReference type="InterPro" id="IPR051466">
    <property type="entry name" value="D-amino_acid_metab_enzyme"/>
</dbReference>
<dbReference type="Proteomes" id="UP000002432">
    <property type="component" value="Chromosome"/>
</dbReference>
<dbReference type="SMART" id="SM01119">
    <property type="entry name" value="D-ser_dehydrat"/>
    <property type="match status" value="1"/>
</dbReference>
<comment type="similarity">
    <text evidence="1">Belongs to the DSD1 family.</text>
</comment>
<keyword evidence="2" id="KW-0456">Lyase</keyword>
<name>Q1IMX9_KORVE</name>
<dbReference type="STRING" id="204669.Acid345_2770"/>
<dbReference type="Gene3D" id="3.20.20.10">
    <property type="entry name" value="Alanine racemase"/>
    <property type="match status" value="1"/>
</dbReference>
<dbReference type="PANTHER" id="PTHR28004">
    <property type="entry name" value="ZGC:162816-RELATED"/>
    <property type="match status" value="1"/>
</dbReference>
<dbReference type="GO" id="GO:0008721">
    <property type="term" value="F:D-serine ammonia-lyase activity"/>
    <property type="evidence" value="ECO:0007669"/>
    <property type="project" value="TreeGrafter"/>
</dbReference>
<protein>
    <submittedName>
        <fullName evidence="4">Amino acid aldolase or racemase-like protein</fullName>
    </submittedName>
</protein>
<dbReference type="InterPro" id="IPR001608">
    <property type="entry name" value="Ala_racemase_N"/>
</dbReference>
<dbReference type="EnsemblBacteria" id="ABF41771">
    <property type="protein sequence ID" value="ABF41771"/>
    <property type="gene ID" value="Acid345_2770"/>
</dbReference>
<gene>
    <name evidence="4" type="ordered locus">Acid345_2770</name>
</gene>
<dbReference type="Pfam" id="PF14031">
    <property type="entry name" value="D-ser_dehydrat"/>
    <property type="match status" value="1"/>
</dbReference>
<dbReference type="Pfam" id="PF01168">
    <property type="entry name" value="Ala_racemase_N"/>
    <property type="match status" value="1"/>
</dbReference>
<dbReference type="PANTHER" id="PTHR28004:SF2">
    <property type="entry name" value="D-SERINE DEHYDRATASE"/>
    <property type="match status" value="1"/>
</dbReference>
<accession>Q1IMX9</accession>
<dbReference type="AlphaFoldDB" id="Q1IMX9"/>
<dbReference type="InterPro" id="IPR029066">
    <property type="entry name" value="PLP-binding_barrel"/>
</dbReference>
<sequence>MNMANILLPALPLADYHIDSIESAITPALAIYLDLVDANIRTTLRLLNGDPDRWRPHVKTAKLAAVMSRLVESGVTNFKCATTLELLTACEVGARDVLVAYSNHGARAVRIKEIAAMFPKVRISVVVEALDEVSTWRHSGISAFIDVDPGMNRTGISQDCEEDIVRLAQGLQTEGVPFRGLHYYDGHHRNANLSEREQAAHHGYDHLLRIVGALQQHGLPVEEVITAGTPAFPASLTYSGFQRAEFKHRMSPGTVVYGDMSSLAQLPQEWGYQPAALVVSTVVSHPQADVFTCDAGHKSVSADAGIPNCSVVGHPEFEPLHPSEEHLPVRVPSGSARPSRGNILYLVPRHVCPTVNNFDHALIIRDHRIVEVAPVTARGREVPLAENFQQQLRT</sequence>
<organism evidence="4 5">
    <name type="scientific">Koribacter versatilis (strain Ellin345)</name>
    <dbReference type="NCBI Taxonomy" id="204669"/>
    <lineage>
        <taxon>Bacteria</taxon>
        <taxon>Pseudomonadati</taxon>
        <taxon>Acidobacteriota</taxon>
        <taxon>Terriglobia</taxon>
        <taxon>Terriglobales</taxon>
        <taxon>Candidatus Korobacteraceae</taxon>
        <taxon>Candidatus Korobacter</taxon>
    </lineage>
</organism>
<dbReference type="eggNOG" id="COG3616">
    <property type="taxonomic scope" value="Bacteria"/>
</dbReference>
<dbReference type="InterPro" id="IPR026956">
    <property type="entry name" value="D-ser_dehydrat-like_dom"/>
</dbReference>
<dbReference type="KEGG" id="aba:Acid345_2770"/>
<dbReference type="HOGENOM" id="CLU_031639_1_0_0"/>
<dbReference type="SUPFAM" id="SSF51419">
    <property type="entry name" value="PLP-binding barrel"/>
    <property type="match status" value="1"/>
</dbReference>
<evidence type="ECO:0000313" key="4">
    <source>
        <dbReference type="EMBL" id="ABF41771.1"/>
    </source>
</evidence>
<proteinExistence type="inferred from homology"/>
<evidence type="ECO:0000256" key="1">
    <source>
        <dbReference type="ARBA" id="ARBA00005323"/>
    </source>
</evidence>
<dbReference type="EMBL" id="CP000360">
    <property type="protein sequence ID" value="ABF41771.1"/>
    <property type="molecule type" value="Genomic_DNA"/>
</dbReference>